<dbReference type="InterPro" id="IPR000836">
    <property type="entry name" value="PRTase_dom"/>
</dbReference>
<evidence type="ECO:0008006" key="3">
    <source>
        <dbReference type="Google" id="ProtNLM"/>
    </source>
</evidence>
<evidence type="ECO:0000313" key="2">
    <source>
        <dbReference type="EMBL" id="KKL65367.1"/>
    </source>
</evidence>
<dbReference type="AlphaFoldDB" id="A0A0F9GQJ4"/>
<keyword evidence="1" id="KW-0812">Transmembrane</keyword>
<accession>A0A0F9GQJ4</accession>
<protein>
    <recommendedName>
        <fullName evidence="3">Phosphoribosyltransferase domain-containing protein</fullName>
    </recommendedName>
</protein>
<reference evidence="2" key="1">
    <citation type="journal article" date="2015" name="Nature">
        <title>Complex archaea that bridge the gap between prokaryotes and eukaryotes.</title>
        <authorList>
            <person name="Spang A."/>
            <person name="Saw J.H."/>
            <person name="Jorgensen S.L."/>
            <person name="Zaremba-Niedzwiedzka K."/>
            <person name="Martijn J."/>
            <person name="Lind A.E."/>
            <person name="van Eijk R."/>
            <person name="Schleper C."/>
            <person name="Guy L."/>
            <person name="Ettema T.J."/>
        </authorList>
    </citation>
    <scope>NUCLEOTIDE SEQUENCE</scope>
</reference>
<organism evidence="2">
    <name type="scientific">marine sediment metagenome</name>
    <dbReference type="NCBI Taxonomy" id="412755"/>
    <lineage>
        <taxon>unclassified sequences</taxon>
        <taxon>metagenomes</taxon>
        <taxon>ecological metagenomes</taxon>
    </lineage>
</organism>
<dbReference type="InterPro" id="IPR029057">
    <property type="entry name" value="PRTase-like"/>
</dbReference>
<evidence type="ECO:0000256" key="1">
    <source>
        <dbReference type="SAM" id="Phobius"/>
    </source>
</evidence>
<dbReference type="SUPFAM" id="SSF53271">
    <property type="entry name" value="PRTase-like"/>
    <property type="match status" value="1"/>
</dbReference>
<dbReference type="EMBL" id="LAZR01027557">
    <property type="protein sequence ID" value="KKL65367.1"/>
    <property type="molecule type" value="Genomic_DNA"/>
</dbReference>
<dbReference type="CDD" id="cd06223">
    <property type="entry name" value="PRTases_typeI"/>
    <property type="match status" value="1"/>
</dbReference>
<keyword evidence="1" id="KW-1133">Transmembrane helix</keyword>
<keyword evidence="1" id="KW-0472">Membrane</keyword>
<dbReference type="Gene3D" id="3.40.50.2020">
    <property type="match status" value="1"/>
</dbReference>
<gene>
    <name evidence="2" type="ORF">LCGC14_2155690</name>
</gene>
<proteinExistence type="predicted"/>
<comment type="caution">
    <text evidence="2">The sequence shown here is derived from an EMBL/GenBank/DDBJ whole genome shotgun (WGS) entry which is preliminary data.</text>
</comment>
<sequence>MFEECRLEGDFKLSSGRKSHYFYDFDLLSPEEVAVYAKELVDTLPKEMLEGVDFIASPAIGGITVGFLVAFALNKRFVIIDKGDNHRGPDFRASKYLVVDDVITTYQAVNRVEEALGDNQCVGAVAFIFRGNLEDLIKQKFPTFFLSRKEPEFNNAGIA</sequence>
<feature type="transmembrane region" description="Helical" evidence="1">
    <location>
        <begin position="54"/>
        <end position="73"/>
    </location>
</feature>
<name>A0A0F9GQJ4_9ZZZZ</name>